<evidence type="ECO:0000313" key="2">
    <source>
        <dbReference type="Proteomes" id="UP000814140"/>
    </source>
</evidence>
<dbReference type="EMBL" id="MU277227">
    <property type="protein sequence ID" value="KAI0059341.1"/>
    <property type="molecule type" value="Genomic_DNA"/>
</dbReference>
<sequence>MPHSLEAEVFLSRIAQLPDGPGVSLDALSEQARDEELELRRLFATERTNVRLADIHAGLVDVFEAPMHARTTRARVFDDRDANLKFVEPLPDSRRRKEGTPATVVTLEEFRENWATFTENLLSDIDWSNIIAAGESVSACILPRLGDEVAIERAEYFHEVAYRECDIQLFLWGLTSEEAHNKIISIFKAIRRTIRPDAICVRMKDSIAIHIKYPYRTVRFPLQLYKSPAEVLAALPIDSDCCAFDGTRVFGNPRALIAMIRQCNTVDATRVHSLYEIELLRRKRAFEIYVPMLDRSKLDTAIYERPISTTHGLARLLAMEESSLPYLRNTYIANRVQLRSRPIQFFDRRRKDEEPDKGDYGIAEIAVKWMPYGPRWDVNHLSKWIREQYSPPEKSKKHHLHRHSAFVYTKMDNCFEDGCGNCPVPENGLEREMQADNDKLFVRGAASFIPDTGSIHSHWNNRDTSTWSRTAHLHCDEAFFASIAAGDGPTVTAMILDGADINARDCAGRTPLHVAILTGHSNIACDLVDAGVRISAKLIGGQTALHLATRMAMIDVVHKLLERSRQTAEASGVSPSLTRHHQPPTEEEGDDYGMRKAVADFPTEDDDKGPDLLHIDQIDADNGLTPLGYAIMVGSLPMVDALLTAGANPKFISRSNERFQPLALTTVMYDEDCAVQIAERLIRAGATSSAVDNGDSMTIFHRAVAFGHEKLAAALLRLDHGARTAVNVSAHYEFRQKGRRFVPPLVSAIKEGKYSLIALLLAYGARLSLKEVPQNQNSDHKPRSRKGSSHEANHTPLEMAICTRHPIAELLIRAGANVNALPMLADSSHATLVEWVSGSASYLAAVVELTKHHGVLPPQQILPPTATCKEYLENLVAAIRVLDPRDRMPKRDRTAENRVVNAQASKYYAEIEAVLREHQAKTWQELHPDERYWSSFATLLQNNLLALPVNEPGYLLHSHRWGSAPIMGKDSYDQLYEACWSGDDAKILSLCLPKTPSPTSLEISVTTTSPTDRYSQAGYTPLSIAVQARKWDTARLIVVICAAQCQGREDLQDAGSQSTVHPEPVPDATAPYTEEPEPEAIPVDLSEVATRKFKALCVGTPAIMLRESHERWLSEDGRSVLQGSLVERTIIENDIDAFKHVLDLHQCLSVPVSLDPKIALWAIEHDRPAMLDEYIRRTGYGLGEIEEPTAPEPPKGPPVHRRAQDYRGWRRKPMDYGLDAKDEKTLERPIVWQAIKAGAAGVLEYMASPQPLAAIREHISSTDGFRARNMLKIIEDEDELSVRWGWKANDLNESALTVAILCNRLDMIEKLFKLAPEDMILALNARLRLSHFNAILLAAYTGCSPALVDYLMDKESDVHALDVRGWNVYHLVCISAGSPHQTLLDHLLKRLPADLSRTLLAQQSENALNTPLHLACRRQRTAMIQSLLDSGLLEEEVFLTKDANGSTPLHAAILMYQDRAISALAAAGPAEALHIENGVGDTPLEAAFQKYLHSNRISPLHLITEQLPAFGPLVQLKARPDDQLPGEVIKLRTTVTGLLEEGTLVRGTRLADELLAFTQKMETEWQIPTPSTEPGARSLRSGAHQEAARRVYALVKEAVASRPAARGMLRTVDAQDLFQKALHRYRGEMSGSGRSGGYAAYAVRGQVSQQEREDHALAKKSVLVSDMDPFRPSLHEPRIIGARGVNWIHGGDDF</sequence>
<comment type="caution">
    <text evidence="1">The sequence shown here is derived from an EMBL/GenBank/DDBJ whole genome shotgun (WGS) entry which is preliminary data.</text>
</comment>
<reference evidence="1" key="2">
    <citation type="journal article" date="2022" name="New Phytol.">
        <title>Evolutionary transition to the ectomycorrhizal habit in the genomes of a hyperdiverse lineage of mushroom-forming fungi.</title>
        <authorList>
            <person name="Looney B."/>
            <person name="Miyauchi S."/>
            <person name="Morin E."/>
            <person name="Drula E."/>
            <person name="Courty P.E."/>
            <person name="Kohler A."/>
            <person name="Kuo A."/>
            <person name="LaButti K."/>
            <person name="Pangilinan J."/>
            <person name="Lipzen A."/>
            <person name="Riley R."/>
            <person name="Andreopoulos W."/>
            <person name="He G."/>
            <person name="Johnson J."/>
            <person name="Nolan M."/>
            <person name="Tritt A."/>
            <person name="Barry K.W."/>
            <person name="Grigoriev I.V."/>
            <person name="Nagy L.G."/>
            <person name="Hibbett D."/>
            <person name="Henrissat B."/>
            <person name="Matheny P.B."/>
            <person name="Labbe J."/>
            <person name="Martin F.M."/>
        </authorList>
    </citation>
    <scope>NUCLEOTIDE SEQUENCE</scope>
    <source>
        <strain evidence="1">HHB10654</strain>
    </source>
</reference>
<reference evidence="1" key="1">
    <citation type="submission" date="2021-03" db="EMBL/GenBank/DDBJ databases">
        <authorList>
            <consortium name="DOE Joint Genome Institute"/>
            <person name="Ahrendt S."/>
            <person name="Looney B.P."/>
            <person name="Miyauchi S."/>
            <person name="Morin E."/>
            <person name="Drula E."/>
            <person name="Courty P.E."/>
            <person name="Chicoki N."/>
            <person name="Fauchery L."/>
            <person name="Kohler A."/>
            <person name="Kuo A."/>
            <person name="Labutti K."/>
            <person name="Pangilinan J."/>
            <person name="Lipzen A."/>
            <person name="Riley R."/>
            <person name="Andreopoulos W."/>
            <person name="He G."/>
            <person name="Johnson J."/>
            <person name="Barry K.W."/>
            <person name="Grigoriev I.V."/>
            <person name="Nagy L."/>
            <person name="Hibbett D."/>
            <person name="Henrissat B."/>
            <person name="Matheny P.B."/>
            <person name="Labbe J."/>
            <person name="Martin F."/>
        </authorList>
    </citation>
    <scope>NUCLEOTIDE SEQUENCE</scope>
    <source>
        <strain evidence="1">HHB10654</strain>
    </source>
</reference>
<gene>
    <name evidence="1" type="ORF">BV25DRAFT_1901657</name>
</gene>
<name>A0ACB8SU56_9AGAM</name>
<accession>A0ACB8SU56</accession>
<protein>
    <submittedName>
        <fullName evidence="1">Ankyrin</fullName>
    </submittedName>
</protein>
<evidence type="ECO:0000313" key="1">
    <source>
        <dbReference type="EMBL" id="KAI0059341.1"/>
    </source>
</evidence>
<dbReference type="Proteomes" id="UP000814140">
    <property type="component" value="Unassembled WGS sequence"/>
</dbReference>
<proteinExistence type="predicted"/>
<keyword evidence="2" id="KW-1185">Reference proteome</keyword>
<organism evidence="1 2">
    <name type="scientific">Artomyces pyxidatus</name>
    <dbReference type="NCBI Taxonomy" id="48021"/>
    <lineage>
        <taxon>Eukaryota</taxon>
        <taxon>Fungi</taxon>
        <taxon>Dikarya</taxon>
        <taxon>Basidiomycota</taxon>
        <taxon>Agaricomycotina</taxon>
        <taxon>Agaricomycetes</taxon>
        <taxon>Russulales</taxon>
        <taxon>Auriscalpiaceae</taxon>
        <taxon>Artomyces</taxon>
    </lineage>
</organism>